<dbReference type="PANTHER" id="PTHR20958:SF6">
    <property type="entry name" value="GLYCINE N-ACYLTRANSFERASE-LIKE PROTEIN"/>
    <property type="match status" value="1"/>
</dbReference>
<protein>
    <recommendedName>
        <fullName evidence="1">N-acetyltransferase domain-containing protein</fullName>
    </recommendedName>
</protein>
<dbReference type="CDD" id="cd04301">
    <property type="entry name" value="NAT_SF"/>
    <property type="match status" value="1"/>
</dbReference>
<evidence type="ECO:0000259" key="1">
    <source>
        <dbReference type="PROSITE" id="PS51186"/>
    </source>
</evidence>
<dbReference type="Gene3D" id="3.40.630.30">
    <property type="match status" value="1"/>
</dbReference>
<comment type="caution">
    <text evidence="2">The sequence shown here is derived from an EMBL/GenBank/DDBJ whole genome shotgun (WGS) entry which is preliminary data.</text>
</comment>
<dbReference type="AlphaFoldDB" id="A0AAV5WVM1"/>
<dbReference type="PANTHER" id="PTHR20958">
    <property type="entry name" value="GLYCINE N-ACYLTRANSFERASE-LIKE PROTEIN"/>
    <property type="match status" value="1"/>
</dbReference>
<proteinExistence type="predicted"/>
<dbReference type="InterPro" id="IPR016181">
    <property type="entry name" value="Acyl_CoA_acyltransferase"/>
</dbReference>
<evidence type="ECO:0000313" key="3">
    <source>
        <dbReference type="Proteomes" id="UP001432322"/>
    </source>
</evidence>
<feature type="domain" description="N-acetyltransferase" evidence="1">
    <location>
        <begin position="179"/>
        <end position="300"/>
    </location>
</feature>
<accession>A0AAV5WVM1</accession>
<reference evidence="2" key="1">
    <citation type="submission" date="2023-10" db="EMBL/GenBank/DDBJ databases">
        <title>Genome assembly of Pristionchus species.</title>
        <authorList>
            <person name="Yoshida K."/>
            <person name="Sommer R.J."/>
        </authorList>
    </citation>
    <scope>NUCLEOTIDE SEQUENCE</scope>
    <source>
        <strain evidence="2">RS5133</strain>
    </source>
</reference>
<dbReference type="SUPFAM" id="SSF55729">
    <property type="entry name" value="Acyl-CoA N-acyltransferases (Nat)"/>
    <property type="match status" value="1"/>
</dbReference>
<feature type="non-terminal residue" evidence="2">
    <location>
        <position position="1"/>
    </location>
</feature>
<dbReference type="PROSITE" id="PS51186">
    <property type="entry name" value="GNAT"/>
    <property type="match status" value="1"/>
</dbReference>
<name>A0AAV5WVM1_9BILA</name>
<dbReference type="InterPro" id="IPR013653">
    <property type="entry name" value="GCN5-like_dom"/>
</dbReference>
<gene>
    <name evidence="2" type="ORF">PFISCL1PPCAC_25932</name>
</gene>
<dbReference type="GO" id="GO:0016747">
    <property type="term" value="F:acyltransferase activity, transferring groups other than amino-acyl groups"/>
    <property type="evidence" value="ECO:0007669"/>
    <property type="project" value="InterPro"/>
</dbReference>
<keyword evidence="3" id="KW-1185">Reference proteome</keyword>
<dbReference type="InterPro" id="IPR000182">
    <property type="entry name" value="GNAT_dom"/>
</dbReference>
<sequence>LFSYAIPHLLVFGMLREFTSREELKALLDKELEGDRREKPENNLLENTLQIALAGEFTTTKLEVYGYPERDPQYILFVESTNLQYPYIYVRKPLSGHNIELLNECARLLLTKYRSSIREHGKLLVVGDAEICEAFAQQLFVILGEKFETLEPCETGVFYMTAAQREAILSVDTDAPVGFTITPVDVDKDGETIHRLWKYGVNVDITKDRLRHLPSICARNEKGEVVGWAMSARFGQIANLYVLPEYRNNGLGKGIEVSLAKDYARRGLRVFKFVELSNKSVFDGSLRSPHWTLWMKEDEDNNDTKTPNLNYFRRFKQA</sequence>
<dbReference type="Pfam" id="PF08445">
    <property type="entry name" value="FR47"/>
    <property type="match status" value="1"/>
</dbReference>
<evidence type="ECO:0000313" key="2">
    <source>
        <dbReference type="EMBL" id="GMT34635.1"/>
    </source>
</evidence>
<dbReference type="InterPro" id="IPR053225">
    <property type="entry name" value="Acyl-CoA_N-acyltransferase"/>
</dbReference>
<dbReference type="EMBL" id="BTSY01000006">
    <property type="protein sequence ID" value="GMT34635.1"/>
    <property type="molecule type" value="Genomic_DNA"/>
</dbReference>
<dbReference type="Proteomes" id="UP001432322">
    <property type="component" value="Unassembled WGS sequence"/>
</dbReference>
<organism evidence="2 3">
    <name type="scientific">Pristionchus fissidentatus</name>
    <dbReference type="NCBI Taxonomy" id="1538716"/>
    <lineage>
        <taxon>Eukaryota</taxon>
        <taxon>Metazoa</taxon>
        <taxon>Ecdysozoa</taxon>
        <taxon>Nematoda</taxon>
        <taxon>Chromadorea</taxon>
        <taxon>Rhabditida</taxon>
        <taxon>Rhabditina</taxon>
        <taxon>Diplogasteromorpha</taxon>
        <taxon>Diplogasteroidea</taxon>
        <taxon>Neodiplogasteridae</taxon>
        <taxon>Pristionchus</taxon>
    </lineage>
</organism>